<keyword evidence="2" id="KW-1185">Reference proteome</keyword>
<dbReference type="PANTHER" id="PTHR47326:SF1">
    <property type="entry name" value="HTH PSQ-TYPE DOMAIN-CONTAINING PROTEIN"/>
    <property type="match status" value="1"/>
</dbReference>
<dbReference type="InterPro" id="IPR036397">
    <property type="entry name" value="RNaseH_sf"/>
</dbReference>
<dbReference type="AlphaFoldDB" id="A0A0L7QQ44"/>
<accession>A0A0L7QQ44</accession>
<organism evidence="1 2">
    <name type="scientific">Habropoda laboriosa</name>
    <dbReference type="NCBI Taxonomy" id="597456"/>
    <lineage>
        <taxon>Eukaryota</taxon>
        <taxon>Metazoa</taxon>
        <taxon>Ecdysozoa</taxon>
        <taxon>Arthropoda</taxon>
        <taxon>Hexapoda</taxon>
        <taxon>Insecta</taxon>
        <taxon>Pterygota</taxon>
        <taxon>Neoptera</taxon>
        <taxon>Endopterygota</taxon>
        <taxon>Hymenoptera</taxon>
        <taxon>Apocrita</taxon>
        <taxon>Aculeata</taxon>
        <taxon>Apoidea</taxon>
        <taxon>Anthophila</taxon>
        <taxon>Apidae</taxon>
        <taxon>Habropoda</taxon>
    </lineage>
</organism>
<dbReference type="STRING" id="597456.A0A0L7QQ44"/>
<dbReference type="PANTHER" id="PTHR47326">
    <property type="entry name" value="TRANSPOSABLE ELEMENT TC3 TRANSPOSASE-LIKE PROTEIN"/>
    <property type="match status" value="1"/>
</dbReference>
<evidence type="ECO:0000313" key="1">
    <source>
        <dbReference type="EMBL" id="KOC60758.1"/>
    </source>
</evidence>
<evidence type="ECO:0000313" key="2">
    <source>
        <dbReference type="Proteomes" id="UP000053825"/>
    </source>
</evidence>
<dbReference type="Proteomes" id="UP000053825">
    <property type="component" value="Unassembled WGS sequence"/>
</dbReference>
<feature type="non-terminal residue" evidence="1">
    <location>
        <position position="1"/>
    </location>
</feature>
<proteinExistence type="predicted"/>
<sequence length="162" mass="18714">CGLLHNKIIGPYFIDGMLNSRKYERILKDALPELLENISLDIRQSMWFQQDGCPAHSARNVTKFLSNKFGDRWIGRSGSNKWPVRSPDLTPLDIYLWGKLKEQVYREKLTTKVDVQERIKRACSVIDTNEICHAVSSVLQRFRLCISMFKVANLNTCTSVHK</sequence>
<dbReference type="GO" id="GO:0003676">
    <property type="term" value="F:nucleic acid binding"/>
    <property type="evidence" value="ECO:0007669"/>
    <property type="project" value="InterPro"/>
</dbReference>
<gene>
    <name evidence="1" type="ORF">WH47_06904</name>
</gene>
<dbReference type="Gene3D" id="3.30.420.10">
    <property type="entry name" value="Ribonuclease H-like superfamily/Ribonuclease H"/>
    <property type="match status" value="1"/>
</dbReference>
<reference evidence="1 2" key="1">
    <citation type="submission" date="2015-07" db="EMBL/GenBank/DDBJ databases">
        <title>The genome of Habropoda laboriosa.</title>
        <authorList>
            <person name="Pan H."/>
            <person name="Kapheim K."/>
        </authorList>
    </citation>
    <scope>NUCLEOTIDE SEQUENCE [LARGE SCALE GENOMIC DNA]</scope>
    <source>
        <strain evidence="1">0110345459</strain>
    </source>
</reference>
<protein>
    <recommendedName>
        <fullName evidence="3">Transposable element Tc3 transposase</fullName>
    </recommendedName>
</protein>
<name>A0A0L7QQ44_9HYME</name>
<evidence type="ECO:0008006" key="3">
    <source>
        <dbReference type="Google" id="ProtNLM"/>
    </source>
</evidence>
<dbReference type="EMBL" id="KQ414790">
    <property type="protein sequence ID" value="KOC60758.1"/>
    <property type="molecule type" value="Genomic_DNA"/>
</dbReference>